<dbReference type="SUPFAM" id="SSF53597">
    <property type="entry name" value="Dihydrofolate reductase-like"/>
    <property type="match status" value="1"/>
</dbReference>
<dbReference type="PROSITE" id="PS51330">
    <property type="entry name" value="DHFR_2"/>
    <property type="match status" value="1"/>
</dbReference>
<dbReference type="PRINTS" id="PR00070">
    <property type="entry name" value="DHFR"/>
</dbReference>
<dbReference type="InterPro" id="IPR017925">
    <property type="entry name" value="DHFR_CS"/>
</dbReference>
<keyword evidence="5 8" id="KW-0521">NADP</keyword>
<accession>A0ABT1L511</accession>
<dbReference type="Pfam" id="PF00186">
    <property type="entry name" value="DHFR_1"/>
    <property type="match status" value="1"/>
</dbReference>
<comment type="similarity">
    <text evidence="2 8 9">Belongs to the dihydrofolate reductase family.</text>
</comment>
<dbReference type="RefSeq" id="WP_258569153.1">
    <property type="nucleotide sequence ID" value="NZ_JAKUDN010000002.1"/>
</dbReference>
<protein>
    <recommendedName>
        <fullName evidence="3 8">Dihydrofolate reductase</fullName>
        <ecNumber evidence="3 8">1.5.1.3</ecNumber>
    </recommendedName>
</protein>
<sequence length="170" mass="19685">MNLSIIAAFDHNQLIGNNNKLPWSIPEDLAYFKKHTLNGTIVMGRKTFDSIGRALPKRKNIIISSHHKTYPNTSCIHHPSMLFELETTTPIFIIGGRSIYQFFLPYTQTMIITHIDHAFKGDCHFPTIDWQQWSCQSETIVPAREDKPFTHRYCIYQRQDSDLPSGHDPE</sequence>
<comment type="caution">
    <text evidence="11">The sequence shown here is derived from an EMBL/GenBank/DDBJ whole genome shotgun (WGS) entry which is preliminary data.</text>
</comment>
<dbReference type="PROSITE" id="PS00075">
    <property type="entry name" value="DHFR_1"/>
    <property type="match status" value="1"/>
</dbReference>
<dbReference type="PANTHER" id="PTHR48069">
    <property type="entry name" value="DIHYDROFOLATE REDUCTASE"/>
    <property type="match status" value="1"/>
</dbReference>
<evidence type="ECO:0000256" key="8">
    <source>
        <dbReference type="PIRNR" id="PIRNR000194"/>
    </source>
</evidence>
<evidence type="ECO:0000256" key="7">
    <source>
        <dbReference type="ARBA" id="ARBA00025067"/>
    </source>
</evidence>
<organism evidence="11 12">
    <name type="scientific">Candidatus Synchoanobacter obligatus</name>
    <dbReference type="NCBI Taxonomy" id="2919597"/>
    <lineage>
        <taxon>Bacteria</taxon>
        <taxon>Pseudomonadati</taxon>
        <taxon>Pseudomonadota</taxon>
        <taxon>Gammaproteobacteria</taxon>
        <taxon>Candidatus Comchoanobacterales</taxon>
        <taxon>Candidatus Comchoanobacteraceae</taxon>
        <taxon>Candidatus Synchoanobacter</taxon>
    </lineage>
</organism>
<comment type="catalytic activity">
    <reaction evidence="8">
        <text>(6S)-5,6,7,8-tetrahydrofolate + NADP(+) = 7,8-dihydrofolate + NADPH + H(+)</text>
        <dbReference type="Rhea" id="RHEA:15009"/>
        <dbReference type="ChEBI" id="CHEBI:15378"/>
        <dbReference type="ChEBI" id="CHEBI:57451"/>
        <dbReference type="ChEBI" id="CHEBI:57453"/>
        <dbReference type="ChEBI" id="CHEBI:57783"/>
        <dbReference type="ChEBI" id="CHEBI:58349"/>
        <dbReference type="EC" id="1.5.1.3"/>
    </reaction>
</comment>
<comment type="function">
    <text evidence="7 8">Key enzyme in folate metabolism. Catalyzes an essential reaction for de novo glycine and purine synthesis, and for DNA precursor synthesis.</text>
</comment>
<evidence type="ECO:0000256" key="2">
    <source>
        <dbReference type="ARBA" id="ARBA00009539"/>
    </source>
</evidence>
<dbReference type="PANTHER" id="PTHR48069:SF3">
    <property type="entry name" value="DIHYDROFOLATE REDUCTASE"/>
    <property type="match status" value="1"/>
</dbReference>
<dbReference type="InterPro" id="IPR001796">
    <property type="entry name" value="DHFR_dom"/>
</dbReference>
<dbReference type="Gene3D" id="3.40.430.10">
    <property type="entry name" value="Dihydrofolate Reductase, subunit A"/>
    <property type="match status" value="1"/>
</dbReference>
<comment type="pathway">
    <text evidence="1 8">Cofactor biosynthesis; tetrahydrofolate biosynthesis; 5,6,7,8-tetrahydrofolate from 7,8-dihydrofolate: step 1/1.</text>
</comment>
<dbReference type="InterPro" id="IPR012259">
    <property type="entry name" value="DHFR"/>
</dbReference>
<gene>
    <name evidence="11" type="ORF">MKS91_01910</name>
</gene>
<evidence type="ECO:0000259" key="10">
    <source>
        <dbReference type="PROSITE" id="PS51330"/>
    </source>
</evidence>
<evidence type="ECO:0000256" key="4">
    <source>
        <dbReference type="ARBA" id="ARBA00022563"/>
    </source>
</evidence>
<reference evidence="11 12" key="1">
    <citation type="journal article" date="2022" name="Nat. Microbiol.">
        <title>The microbiome of a bacterivorous marine choanoflagellate contains a resource-demanding obligate bacterial associate.</title>
        <authorList>
            <person name="Needham D.M."/>
            <person name="Poirier C."/>
            <person name="Bachy C."/>
            <person name="George E.E."/>
            <person name="Wilken S."/>
            <person name="Yung C.C.M."/>
            <person name="Limardo A.J."/>
            <person name="Morando M."/>
            <person name="Sudek L."/>
            <person name="Malmstrom R.R."/>
            <person name="Keeling P.J."/>
            <person name="Santoro A.E."/>
            <person name="Worden A.Z."/>
        </authorList>
    </citation>
    <scope>NUCLEOTIDE SEQUENCE [LARGE SCALE GENOMIC DNA]</scope>
    <source>
        <strain evidence="11 12">Comchoano-2</strain>
    </source>
</reference>
<evidence type="ECO:0000256" key="5">
    <source>
        <dbReference type="ARBA" id="ARBA00022857"/>
    </source>
</evidence>
<keyword evidence="4 8" id="KW-0554">One-carbon metabolism</keyword>
<dbReference type="PIRSF" id="PIRSF000194">
    <property type="entry name" value="DHFR"/>
    <property type="match status" value="1"/>
</dbReference>
<evidence type="ECO:0000313" key="12">
    <source>
        <dbReference type="Proteomes" id="UP001320768"/>
    </source>
</evidence>
<dbReference type="Proteomes" id="UP001320768">
    <property type="component" value="Unassembled WGS sequence"/>
</dbReference>
<keyword evidence="6 8" id="KW-0560">Oxidoreductase</keyword>
<name>A0ABT1L511_9GAMM</name>
<evidence type="ECO:0000256" key="3">
    <source>
        <dbReference type="ARBA" id="ARBA00012856"/>
    </source>
</evidence>
<dbReference type="EC" id="1.5.1.3" evidence="3 8"/>
<evidence type="ECO:0000313" key="11">
    <source>
        <dbReference type="EMBL" id="MCP8352041.1"/>
    </source>
</evidence>
<dbReference type="CDD" id="cd00209">
    <property type="entry name" value="DHFR"/>
    <property type="match status" value="1"/>
</dbReference>
<proteinExistence type="inferred from homology"/>
<keyword evidence="12" id="KW-1185">Reference proteome</keyword>
<feature type="domain" description="DHFR" evidence="10">
    <location>
        <begin position="2"/>
        <end position="158"/>
    </location>
</feature>
<evidence type="ECO:0000256" key="9">
    <source>
        <dbReference type="RuleBase" id="RU004474"/>
    </source>
</evidence>
<dbReference type="EMBL" id="JAKUDN010000002">
    <property type="protein sequence ID" value="MCP8352041.1"/>
    <property type="molecule type" value="Genomic_DNA"/>
</dbReference>
<dbReference type="InterPro" id="IPR024072">
    <property type="entry name" value="DHFR-like_dom_sf"/>
</dbReference>
<evidence type="ECO:0000256" key="1">
    <source>
        <dbReference type="ARBA" id="ARBA00004903"/>
    </source>
</evidence>
<evidence type="ECO:0000256" key="6">
    <source>
        <dbReference type="ARBA" id="ARBA00023002"/>
    </source>
</evidence>